<keyword evidence="5 7" id="KW-0472">Membrane</keyword>
<dbReference type="Gene3D" id="2.170.130.10">
    <property type="entry name" value="TonB-dependent receptor, plug domain"/>
    <property type="match status" value="1"/>
</dbReference>
<keyword evidence="11" id="KW-1185">Reference proteome</keyword>
<sequence length="1115" mass="122810">MQVSASSFAQRITLNTKNTALEKVLKDIRLQSGYDFLFSEGLIKASKPISISVKNAAIEEVLEKCFNDQPITYKIVNKTVLLKAKAPTLMDRVAAVFTVGIEVQGNIINKKTNEPLSGVTLKVKNKRVNTSSNARGEFNLTKMEENSVITFSSVGFDSLQVRLAEFEKMEVNTSSFSKNMSVVKTGTGFYLTIMLEPSVSFLDEVMVQAYGTTDRRTSTGNIARISSKELEQQPLMNPLLALQGRIPGVTVTSTAGYASSPVKVEIRGRKTINSAFVSEPLYVIDGVPQNTLDLGGNSNYQTGSPGVVQDGLSPTGGQSPMFNINSKDIESIEVLKDGDATAIYGSRAANGVIMITTKKGKPGATKFSVGVEQGFSEVTRHWDVLNTEQYLQLRKEGFKNDNIIPTLENAPDLVLWDQNKYTDWQKVLWGNIGKQSNVTMSLTGGDVQTQFRLGANYGKQTEILTSKGSNQRAGLAFNMGHTTVDRRFKVDFRGMYTYSTVNTTSIPSMATLAPNAPDIYGTDGLLNFAPWRGPDGSSKFPFSGLEVPYYSDTHMFNGNLTLNYEILKDLNFSTALGYGYSNNATKYFGYIYAQDPITNPTGSSRFGSTNNLNLLIEPQLNYKLKISEGTLELLLASSWQKNVTKANSLMGLGYDNDDFIESINLAPQIFNPTGDVGYHKLAAVFGRINYNWKSKYIVNINWRRDGSSRFGPGNRYGNFGSVAAAWILTEEAPIKKSLPSFISFLKLRGSYALTGGDAVGDYKYLAQWGKNKQYADPLPNYDGTAPLISLLAVNPNYKWQVNKKLETAVNIGFLENRINVAFAVYRERCGNQLTDFPTPVYTGFPTVTANWPAVVDNKGWDLTVDANLINSEKFNWSVTLFGSRNKNILVSYPDIEHSPYVNTHKVGKSINTQYLFHYLGVDPLTGTYRVEDYNGDGFVGQNAGLAGGGDQYVALDLSPRFTGGLTNVLRYKGISLSTSFNYNNFIGADPNFSSDVFPGAPGNLPKEVIGNYWKAPGDHALYPKPTTKFNEGTQLFFNSDGRYRTVSYIRLSNASLSYELDQKWAKKLGASSLSIFMNAQNVFVISNVKGLDPDVQQFGALPPAKIYLCGLSVNF</sequence>
<evidence type="ECO:0000256" key="1">
    <source>
        <dbReference type="ARBA" id="ARBA00004571"/>
    </source>
</evidence>
<dbReference type="InterPro" id="IPR023996">
    <property type="entry name" value="TonB-dep_OMP_SusC/RagA"/>
</dbReference>
<feature type="domain" description="Secretin/TonB short N-terminal" evidence="8">
    <location>
        <begin position="34"/>
        <end position="85"/>
    </location>
</feature>
<dbReference type="AlphaFoldDB" id="A0A1D7QNL9"/>
<evidence type="ECO:0000256" key="7">
    <source>
        <dbReference type="PROSITE-ProRule" id="PRU01360"/>
    </source>
</evidence>
<evidence type="ECO:0000256" key="6">
    <source>
        <dbReference type="ARBA" id="ARBA00023237"/>
    </source>
</evidence>
<dbReference type="Proteomes" id="UP000094313">
    <property type="component" value="Chromosome"/>
</dbReference>
<dbReference type="Pfam" id="PF07715">
    <property type="entry name" value="Plug"/>
    <property type="match status" value="1"/>
</dbReference>
<comment type="similarity">
    <text evidence="7">Belongs to the TonB-dependent receptor family.</text>
</comment>
<dbReference type="InterPro" id="IPR039426">
    <property type="entry name" value="TonB-dep_rcpt-like"/>
</dbReference>
<accession>A0A1D7QNL9</accession>
<reference evidence="10 11" key="1">
    <citation type="submission" date="2016-08" db="EMBL/GenBank/DDBJ databases">
        <authorList>
            <person name="Seilhamer J.J."/>
        </authorList>
    </citation>
    <scope>NUCLEOTIDE SEQUENCE [LARGE SCALE GENOMIC DNA]</scope>
    <source>
        <strain evidence="10 11">DX4</strain>
    </source>
</reference>
<evidence type="ECO:0000256" key="3">
    <source>
        <dbReference type="ARBA" id="ARBA00022452"/>
    </source>
</evidence>
<proteinExistence type="inferred from homology"/>
<organism evidence="10 11">
    <name type="scientific">Pedobacter steynii</name>
    <dbReference type="NCBI Taxonomy" id="430522"/>
    <lineage>
        <taxon>Bacteria</taxon>
        <taxon>Pseudomonadati</taxon>
        <taxon>Bacteroidota</taxon>
        <taxon>Sphingobacteriia</taxon>
        <taxon>Sphingobacteriales</taxon>
        <taxon>Sphingobacteriaceae</taxon>
        <taxon>Pedobacter</taxon>
    </lineage>
</organism>
<dbReference type="PROSITE" id="PS52016">
    <property type="entry name" value="TONB_DEPENDENT_REC_3"/>
    <property type="match status" value="1"/>
</dbReference>
<dbReference type="InterPro" id="IPR036942">
    <property type="entry name" value="Beta-barrel_TonB_sf"/>
</dbReference>
<dbReference type="InterPro" id="IPR012910">
    <property type="entry name" value="Plug_dom"/>
</dbReference>
<dbReference type="SUPFAM" id="SSF56935">
    <property type="entry name" value="Porins"/>
    <property type="match status" value="1"/>
</dbReference>
<dbReference type="Pfam" id="PF13715">
    <property type="entry name" value="CarbopepD_reg_2"/>
    <property type="match status" value="1"/>
</dbReference>
<dbReference type="GO" id="GO:0009279">
    <property type="term" value="C:cell outer membrane"/>
    <property type="evidence" value="ECO:0007669"/>
    <property type="project" value="UniProtKB-SubCell"/>
</dbReference>
<dbReference type="InterPro" id="IPR011662">
    <property type="entry name" value="Secretin/TonB_short_N"/>
</dbReference>
<gene>
    <name evidence="10" type="ORF">BFS30_25545</name>
</gene>
<keyword evidence="2 7" id="KW-0813">Transport</keyword>
<dbReference type="Pfam" id="PF07660">
    <property type="entry name" value="STN"/>
    <property type="match status" value="1"/>
</dbReference>
<protein>
    <submittedName>
        <fullName evidence="10">Uncharacterized protein</fullName>
    </submittedName>
</protein>
<dbReference type="KEGG" id="psty:BFS30_25545"/>
<dbReference type="NCBIfam" id="TIGR04056">
    <property type="entry name" value="OMP_RagA_SusC"/>
    <property type="match status" value="1"/>
</dbReference>
<comment type="subcellular location">
    <subcellularLocation>
        <location evidence="1 7">Cell outer membrane</location>
        <topology evidence="1 7">Multi-pass membrane protein</topology>
    </subcellularLocation>
</comment>
<dbReference type="InterPro" id="IPR037066">
    <property type="entry name" value="Plug_dom_sf"/>
</dbReference>
<evidence type="ECO:0000256" key="5">
    <source>
        <dbReference type="ARBA" id="ARBA00023136"/>
    </source>
</evidence>
<evidence type="ECO:0000256" key="2">
    <source>
        <dbReference type="ARBA" id="ARBA00022448"/>
    </source>
</evidence>
<keyword evidence="4 7" id="KW-0812">Transmembrane</keyword>
<feature type="domain" description="TonB-dependent receptor plug" evidence="9">
    <location>
        <begin position="215"/>
        <end position="352"/>
    </location>
</feature>
<dbReference type="EMBL" id="CP017141">
    <property type="protein sequence ID" value="AOM80229.1"/>
    <property type="molecule type" value="Genomic_DNA"/>
</dbReference>
<dbReference type="InterPro" id="IPR008969">
    <property type="entry name" value="CarboxyPept-like_regulatory"/>
</dbReference>
<evidence type="ECO:0000256" key="4">
    <source>
        <dbReference type="ARBA" id="ARBA00022692"/>
    </source>
</evidence>
<name>A0A1D7QNL9_9SPHI</name>
<evidence type="ECO:0000259" key="8">
    <source>
        <dbReference type="Pfam" id="PF07660"/>
    </source>
</evidence>
<dbReference type="InterPro" id="IPR023997">
    <property type="entry name" value="TonB-dep_OMP_SusC/RagA_CS"/>
</dbReference>
<evidence type="ECO:0000313" key="11">
    <source>
        <dbReference type="Proteomes" id="UP000094313"/>
    </source>
</evidence>
<evidence type="ECO:0000259" key="9">
    <source>
        <dbReference type="Pfam" id="PF07715"/>
    </source>
</evidence>
<keyword evidence="6 7" id="KW-0998">Cell outer membrane</keyword>
<evidence type="ECO:0000313" key="10">
    <source>
        <dbReference type="EMBL" id="AOM80229.1"/>
    </source>
</evidence>
<dbReference type="Gene3D" id="2.40.170.20">
    <property type="entry name" value="TonB-dependent receptor, beta-barrel domain"/>
    <property type="match status" value="1"/>
</dbReference>
<dbReference type="SUPFAM" id="SSF49464">
    <property type="entry name" value="Carboxypeptidase regulatory domain-like"/>
    <property type="match status" value="1"/>
</dbReference>
<keyword evidence="3 7" id="KW-1134">Transmembrane beta strand</keyword>
<dbReference type="NCBIfam" id="TIGR04057">
    <property type="entry name" value="SusC_RagA_signa"/>
    <property type="match status" value="1"/>
</dbReference>